<dbReference type="PANTHER" id="PTHR33987:SF1">
    <property type="entry name" value="CALCINEURIN-LIKE METALLO-PHOSPHOESTERASE SUPERFAMILY PROTEIN"/>
    <property type="match status" value="1"/>
</dbReference>
<keyword evidence="5" id="KW-1185">Reference proteome</keyword>
<dbReference type="CDD" id="cd07389">
    <property type="entry name" value="MPP_PhoD"/>
    <property type="match status" value="1"/>
</dbReference>
<name>A0A3L7DYV8_9GAMM</name>
<evidence type="ECO:0000313" key="5">
    <source>
        <dbReference type="Proteomes" id="UP000265509"/>
    </source>
</evidence>
<dbReference type="Gene3D" id="3.60.21.70">
    <property type="entry name" value="PhoD-like phosphatase"/>
    <property type="match status" value="1"/>
</dbReference>
<dbReference type="InterPro" id="IPR032093">
    <property type="entry name" value="PhoD_N"/>
</dbReference>
<sequence>MKTARRHFLKSLAVAGGSLPLLATGLRDALADGSGYPRLVHGPMPGAVGQRDLQLWMRASGRYSVQVQYSRQPDMAGAQLSSPVEAGPDDDFVARINLGDLEPGSTYYYRPWVDGKPAKYLDNVPPFQFSTAPAGSARFRLAFGSCARWQEYPHQPIWGALSRWNPDLFFWLGDNIYADTVEPGIMSDLYKMQRAVPEYQAFGSRVPQLAIWDDHDYGLNNSASDNPMREQSLALFKRYWANPAYGTAQSPGVYFQYHYGGVDFFFLDNRYYRDPNDSPDGPGKSHLGAAQLAWLKSGLKASTAPFKVLISGGGWSHNPEAFGEDNWTSYRHERDSLFNFIRDEDIGGVMLMSGDIHRAEVNCIPWSSEGGYDLYEFASSGLAQDTPMPEPIEEPEIRIRVPFTGGHNAGLVEFDMTLDDPVVRFNVINSGAQTVWDEPVSVRASELRNGVGSWRNKVDPELPSPVRADIRV</sequence>
<evidence type="ECO:0000259" key="3">
    <source>
        <dbReference type="Pfam" id="PF16655"/>
    </source>
</evidence>
<dbReference type="InterPro" id="IPR006311">
    <property type="entry name" value="TAT_signal"/>
</dbReference>
<evidence type="ECO:0000259" key="2">
    <source>
        <dbReference type="Pfam" id="PF09423"/>
    </source>
</evidence>
<feature type="domain" description="Phospholipase D N-terminal" evidence="3">
    <location>
        <begin position="44"/>
        <end position="110"/>
    </location>
</feature>
<feature type="domain" description="PhoD-like phosphatase metallophosphatase" evidence="2">
    <location>
        <begin position="141"/>
        <end position="389"/>
    </location>
</feature>
<comment type="caution">
    <text evidence="4">The sequence shown here is derived from an EMBL/GenBank/DDBJ whole genome shotgun (WGS) entry which is preliminary data.</text>
</comment>
<dbReference type="Proteomes" id="UP000265509">
    <property type="component" value="Unassembled WGS sequence"/>
</dbReference>
<dbReference type="PANTHER" id="PTHR33987">
    <property type="entry name" value="CALCINEURIN-LIKE METALLO-PHOSPHOESTERASE SUPERFAMILY PROTEIN"/>
    <property type="match status" value="1"/>
</dbReference>
<reference evidence="4 5" key="1">
    <citation type="submission" date="2018-07" db="EMBL/GenBank/DDBJ databases">
        <title>Halioglobus sp. genome submission.</title>
        <authorList>
            <person name="Ye M.-Q."/>
            <person name="Du Z.-J."/>
        </authorList>
    </citation>
    <scope>NUCLEOTIDE SEQUENCE [LARGE SCALE GENOMIC DNA]</scope>
    <source>
        <strain evidence="4 5">U0301</strain>
    </source>
</reference>
<keyword evidence="1" id="KW-0732">Signal</keyword>
<proteinExistence type="predicted"/>
<dbReference type="Pfam" id="PF09423">
    <property type="entry name" value="PhoD"/>
    <property type="match status" value="1"/>
</dbReference>
<dbReference type="PROSITE" id="PS51318">
    <property type="entry name" value="TAT"/>
    <property type="match status" value="1"/>
</dbReference>
<dbReference type="EMBL" id="QRAN01000010">
    <property type="protein sequence ID" value="RLQ21730.1"/>
    <property type="molecule type" value="Genomic_DNA"/>
</dbReference>
<evidence type="ECO:0000256" key="1">
    <source>
        <dbReference type="SAM" id="SignalP"/>
    </source>
</evidence>
<organism evidence="4 5">
    <name type="scientific">Seongchinamella sediminis</name>
    <dbReference type="NCBI Taxonomy" id="2283635"/>
    <lineage>
        <taxon>Bacteria</taxon>
        <taxon>Pseudomonadati</taxon>
        <taxon>Pseudomonadota</taxon>
        <taxon>Gammaproteobacteria</taxon>
        <taxon>Cellvibrionales</taxon>
        <taxon>Halieaceae</taxon>
        <taxon>Seongchinamella</taxon>
    </lineage>
</organism>
<dbReference type="Pfam" id="PF16655">
    <property type="entry name" value="PhoD_N"/>
    <property type="match status" value="1"/>
</dbReference>
<gene>
    <name evidence="4" type="ORF">DWB85_10590</name>
</gene>
<dbReference type="SUPFAM" id="SSF56300">
    <property type="entry name" value="Metallo-dependent phosphatases"/>
    <property type="match status" value="1"/>
</dbReference>
<dbReference type="InterPro" id="IPR018946">
    <property type="entry name" value="PhoD-like_MPP"/>
</dbReference>
<dbReference type="OrthoDB" id="327733at2"/>
<dbReference type="InterPro" id="IPR029052">
    <property type="entry name" value="Metallo-depent_PP-like"/>
</dbReference>
<feature type="signal peptide" evidence="1">
    <location>
        <begin position="1"/>
        <end position="23"/>
    </location>
</feature>
<protein>
    <submittedName>
        <fullName evidence="4">Uncharacterized protein</fullName>
    </submittedName>
</protein>
<dbReference type="InterPro" id="IPR038607">
    <property type="entry name" value="PhoD-like_sf"/>
</dbReference>
<feature type="chain" id="PRO_5017981061" evidence="1">
    <location>
        <begin position="24"/>
        <end position="472"/>
    </location>
</feature>
<accession>A0A3L7DYV8</accession>
<dbReference type="AlphaFoldDB" id="A0A3L7DYV8"/>
<evidence type="ECO:0000313" key="4">
    <source>
        <dbReference type="EMBL" id="RLQ21730.1"/>
    </source>
</evidence>
<dbReference type="RefSeq" id="WP_117954304.1">
    <property type="nucleotide sequence ID" value="NZ_QRAN01000010.1"/>
</dbReference>
<dbReference type="Gene3D" id="2.60.40.380">
    <property type="entry name" value="Purple acid phosphatase-like, N-terminal"/>
    <property type="match status" value="1"/>
</dbReference>